<sequence length="192" mass="22244">MEHATVQSEGVTESWEPPLDFFAVLGLCYDPGAPPTAQEVGRAYRRAAMRFHPDRNPSDPVWAKRHFELVCRAYETLRNAETRSAYEAWLERSETAGGGRYTERPGTRELTSVRRQRRDRLRRELEARERRAHKRCRERRRMFAERLQTAQRYGTDRVSTSPEVALTHGSGAQSMESSDIGCSAYEFNLIYE</sequence>
<dbReference type="SUPFAM" id="SSF46565">
    <property type="entry name" value="Chaperone J-domain"/>
    <property type="match status" value="1"/>
</dbReference>
<dbReference type="InterPro" id="IPR052094">
    <property type="entry name" value="Pre-mRNA-splicing_ERAD"/>
</dbReference>
<evidence type="ECO:0000256" key="5">
    <source>
        <dbReference type="ARBA" id="ARBA00023242"/>
    </source>
</evidence>
<accession>A0A7J7IBT9</accession>
<dbReference type="PROSITE" id="PS00636">
    <property type="entry name" value="DNAJ_1"/>
    <property type="match status" value="1"/>
</dbReference>
<keyword evidence="4" id="KW-0143">Chaperone</keyword>
<keyword evidence="3" id="KW-0963">Cytoplasm</keyword>
<evidence type="ECO:0000313" key="8">
    <source>
        <dbReference type="EMBL" id="KAF6000563.1"/>
    </source>
</evidence>
<evidence type="ECO:0000313" key="9">
    <source>
        <dbReference type="Proteomes" id="UP000530660"/>
    </source>
</evidence>
<dbReference type="OrthoDB" id="442087at2759"/>
<keyword evidence="5" id="KW-0539">Nucleus</keyword>
<keyword evidence="9" id="KW-1185">Reference proteome</keyword>
<comment type="subcellular location">
    <subcellularLocation>
        <location evidence="2">Cytoplasm</location>
    </subcellularLocation>
    <subcellularLocation>
        <location evidence="1">Nucleus</location>
    </subcellularLocation>
</comment>
<dbReference type="PANTHER" id="PTHR44313">
    <property type="entry name" value="DNAJ HOMOLOG SUBFAMILY C MEMBER 17"/>
    <property type="match status" value="1"/>
</dbReference>
<dbReference type="PROSITE" id="PS50076">
    <property type="entry name" value="DNAJ_2"/>
    <property type="match status" value="1"/>
</dbReference>
<comment type="caution">
    <text evidence="8">The sequence shown here is derived from an EMBL/GenBank/DDBJ whole genome shotgun (WGS) entry which is preliminary data.</text>
</comment>
<dbReference type="Gene3D" id="1.10.287.110">
    <property type="entry name" value="DnaJ domain"/>
    <property type="match status" value="1"/>
</dbReference>
<evidence type="ECO:0000256" key="6">
    <source>
        <dbReference type="SAM" id="MobiDB-lite"/>
    </source>
</evidence>
<evidence type="ECO:0000256" key="3">
    <source>
        <dbReference type="ARBA" id="ARBA00022490"/>
    </source>
</evidence>
<dbReference type="InterPro" id="IPR001623">
    <property type="entry name" value="DnaJ_domain"/>
</dbReference>
<dbReference type="EMBL" id="VWRR01000019">
    <property type="protein sequence ID" value="KAF6000563.1"/>
    <property type="molecule type" value="Genomic_DNA"/>
</dbReference>
<organism evidence="8 9">
    <name type="scientific">Cyanidiococcus yangmingshanensis</name>
    <dbReference type="NCBI Taxonomy" id="2690220"/>
    <lineage>
        <taxon>Eukaryota</taxon>
        <taxon>Rhodophyta</taxon>
        <taxon>Bangiophyceae</taxon>
        <taxon>Cyanidiales</taxon>
        <taxon>Cyanidiaceae</taxon>
        <taxon>Cyanidiococcus</taxon>
    </lineage>
</organism>
<evidence type="ECO:0000256" key="2">
    <source>
        <dbReference type="ARBA" id="ARBA00004496"/>
    </source>
</evidence>
<proteinExistence type="predicted"/>
<protein>
    <recommendedName>
        <fullName evidence="7">J domain-containing protein</fullName>
    </recommendedName>
</protein>
<dbReference type="GO" id="GO:0005681">
    <property type="term" value="C:spliceosomal complex"/>
    <property type="evidence" value="ECO:0007669"/>
    <property type="project" value="TreeGrafter"/>
</dbReference>
<dbReference type="PANTHER" id="PTHR44313:SF1">
    <property type="entry name" value="DNAJ HOMOLOG SUBFAMILY C MEMBER 17"/>
    <property type="match status" value="1"/>
</dbReference>
<gene>
    <name evidence="8" type="ORF">F1559_001941</name>
</gene>
<feature type="region of interest" description="Disordered" evidence="6">
    <location>
        <begin position="95"/>
        <end position="115"/>
    </location>
</feature>
<dbReference type="InterPro" id="IPR018253">
    <property type="entry name" value="DnaJ_domain_CS"/>
</dbReference>
<dbReference type="PRINTS" id="PR00625">
    <property type="entry name" value="JDOMAIN"/>
</dbReference>
<evidence type="ECO:0000259" key="7">
    <source>
        <dbReference type="PROSITE" id="PS50076"/>
    </source>
</evidence>
<dbReference type="Proteomes" id="UP000530660">
    <property type="component" value="Unassembled WGS sequence"/>
</dbReference>
<evidence type="ECO:0000256" key="1">
    <source>
        <dbReference type="ARBA" id="ARBA00004123"/>
    </source>
</evidence>
<dbReference type="AlphaFoldDB" id="A0A7J7IBT9"/>
<feature type="domain" description="J" evidence="7">
    <location>
        <begin position="20"/>
        <end position="90"/>
    </location>
</feature>
<dbReference type="InterPro" id="IPR036869">
    <property type="entry name" value="J_dom_sf"/>
</dbReference>
<evidence type="ECO:0000256" key="4">
    <source>
        <dbReference type="ARBA" id="ARBA00023186"/>
    </source>
</evidence>
<dbReference type="SMART" id="SM00271">
    <property type="entry name" value="DnaJ"/>
    <property type="match status" value="1"/>
</dbReference>
<reference evidence="8 9" key="1">
    <citation type="journal article" date="2020" name="J. Phycol.">
        <title>Comparative genome analysis reveals Cyanidiococcus gen. nov., a new extremophilic red algal genus sister to Cyanidioschyzon (Cyanidioschyzonaceae, Rhodophyta).</title>
        <authorList>
            <person name="Liu S.-L."/>
            <person name="Chiang Y.-R."/>
            <person name="Yoon H.S."/>
            <person name="Fu H.-Y."/>
        </authorList>
    </citation>
    <scope>NUCLEOTIDE SEQUENCE [LARGE SCALE GENOMIC DNA]</scope>
    <source>
        <strain evidence="8 9">THAL066</strain>
    </source>
</reference>
<dbReference type="GO" id="GO:0000390">
    <property type="term" value="P:spliceosomal complex disassembly"/>
    <property type="evidence" value="ECO:0007669"/>
    <property type="project" value="TreeGrafter"/>
</dbReference>
<dbReference type="CDD" id="cd06257">
    <property type="entry name" value="DnaJ"/>
    <property type="match status" value="1"/>
</dbReference>
<dbReference type="GO" id="GO:0005737">
    <property type="term" value="C:cytoplasm"/>
    <property type="evidence" value="ECO:0007669"/>
    <property type="project" value="UniProtKB-SubCell"/>
</dbReference>
<name>A0A7J7IBT9_9RHOD</name>
<dbReference type="Pfam" id="PF00226">
    <property type="entry name" value="DnaJ"/>
    <property type="match status" value="1"/>
</dbReference>